<dbReference type="OrthoDB" id="9812943at2"/>
<evidence type="ECO:0000313" key="7">
    <source>
        <dbReference type="EMBL" id="KHF26237.1"/>
    </source>
</evidence>
<dbReference type="STRING" id="2340.JV46_21700"/>
<keyword evidence="2 5" id="KW-0547">Nucleotide-binding</keyword>
<keyword evidence="3 5" id="KW-0067">ATP-binding</keyword>
<dbReference type="PROSITE" id="PS51219">
    <property type="entry name" value="DPCK"/>
    <property type="match status" value="1"/>
</dbReference>
<dbReference type="eggNOG" id="COG0237">
    <property type="taxonomic scope" value="Bacteria"/>
</dbReference>
<gene>
    <name evidence="5" type="primary">coaE</name>
    <name evidence="7" type="ORF">JV46_21700</name>
</gene>
<dbReference type="EC" id="2.7.1.24" evidence="5 6"/>
<dbReference type="RefSeq" id="WP_043115978.1">
    <property type="nucleotide sequence ID" value="NZ_JRAA01000001.1"/>
</dbReference>
<dbReference type="SUPFAM" id="SSF52540">
    <property type="entry name" value="P-loop containing nucleoside triphosphate hydrolases"/>
    <property type="match status" value="1"/>
</dbReference>
<proteinExistence type="inferred from homology"/>
<dbReference type="InterPro" id="IPR001977">
    <property type="entry name" value="Depp_CoAkinase"/>
</dbReference>
<comment type="pathway">
    <text evidence="5">Cofactor biosynthesis; coenzyme A biosynthesis; CoA from (R)-pantothenate: step 5/5.</text>
</comment>
<comment type="function">
    <text evidence="5">Catalyzes the phosphorylation of the 3'-hydroxyl group of dephosphocoenzyme A to form coenzyme A.</text>
</comment>
<dbReference type="PANTHER" id="PTHR10695:SF46">
    <property type="entry name" value="BIFUNCTIONAL COENZYME A SYNTHASE-RELATED"/>
    <property type="match status" value="1"/>
</dbReference>
<keyword evidence="5 7" id="KW-0418">Kinase</keyword>
<dbReference type="GO" id="GO:0005737">
    <property type="term" value="C:cytoplasm"/>
    <property type="evidence" value="ECO:0007669"/>
    <property type="project" value="UniProtKB-SubCell"/>
</dbReference>
<comment type="subcellular location">
    <subcellularLocation>
        <location evidence="5">Cytoplasm</location>
    </subcellularLocation>
</comment>
<dbReference type="GO" id="GO:0004140">
    <property type="term" value="F:dephospho-CoA kinase activity"/>
    <property type="evidence" value="ECO:0007669"/>
    <property type="project" value="UniProtKB-UniRule"/>
</dbReference>
<dbReference type="PATRIC" id="fig|2340.3.peg.749"/>
<dbReference type="EMBL" id="JRAA01000001">
    <property type="protein sequence ID" value="KHF26237.1"/>
    <property type="molecule type" value="Genomic_DNA"/>
</dbReference>
<dbReference type="Gene3D" id="3.40.50.300">
    <property type="entry name" value="P-loop containing nucleotide triphosphate hydrolases"/>
    <property type="match status" value="1"/>
</dbReference>
<keyword evidence="5 7" id="KW-0808">Transferase</keyword>
<dbReference type="HAMAP" id="MF_00376">
    <property type="entry name" value="Dephospho_CoA_kinase"/>
    <property type="match status" value="1"/>
</dbReference>
<evidence type="ECO:0000256" key="5">
    <source>
        <dbReference type="HAMAP-Rule" id="MF_00376"/>
    </source>
</evidence>
<dbReference type="PANTHER" id="PTHR10695">
    <property type="entry name" value="DEPHOSPHO-COA KINASE-RELATED"/>
    <property type="match status" value="1"/>
</dbReference>
<dbReference type="Pfam" id="PF01121">
    <property type="entry name" value="CoaE"/>
    <property type="match status" value="1"/>
</dbReference>
<dbReference type="GO" id="GO:0015937">
    <property type="term" value="P:coenzyme A biosynthetic process"/>
    <property type="evidence" value="ECO:0007669"/>
    <property type="project" value="UniProtKB-UniRule"/>
</dbReference>
<dbReference type="GO" id="GO:0005524">
    <property type="term" value="F:ATP binding"/>
    <property type="evidence" value="ECO:0007669"/>
    <property type="project" value="UniProtKB-UniRule"/>
</dbReference>
<dbReference type="InterPro" id="IPR027417">
    <property type="entry name" value="P-loop_NTPase"/>
</dbReference>
<comment type="similarity">
    <text evidence="1 5">Belongs to the CoaE family.</text>
</comment>
<evidence type="ECO:0000313" key="8">
    <source>
        <dbReference type="Proteomes" id="UP000030856"/>
    </source>
</evidence>
<accession>A0A0B0HC46</accession>
<keyword evidence="8" id="KW-1185">Reference proteome</keyword>
<comment type="catalytic activity">
    <reaction evidence="5">
        <text>3'-dephospho-CoA + ATP = ADP + CoA + H(+)</text>
        <dbReference type="Rhea" id="RHEA:18245"/>
        <dbReference type="ChEBI" id="CHEBI:15378"/>
        <dbReference type="ChEBI" id="CHEBI:30616"/>
        <dbReference type="ChEBI" id="CHEBI:57287"/>
        <dbReference type="ChEBI" id="CHEBI:57328"/>
        <dbReference type="ChEBI" id="CHEBI:456216"/>
        <dbReference type="EC" id="2.7.1.24"/>
    </reaction>
</comment>
<evidence type="ECO:0000256" key="4">
    <source>
        <dbReference type="ARBA" id="ARBA00022993"/>
    </source>
</evidence>
<comment type="caution">
    <text evidence="7">The sequence shown here is derived from an EMBL/GenBank/DDBJ whole genome shotgun (WGS) entry which is preliminary data.</text>
</comment>
<dbReference type="AlphaFoldDB" id="A0A0B0HC46"/>
<evidence type="ECO:0000256" key="1">
    <source>
        <dbReference type="ARBA" id="ARBA00009018"/>
    </source>
</evidence>
<dbReference type="UniPathway" id="UPA00241">
    <property type="reaction ID" value="UER00356"/>
</dbReference>
<dbReference type="CDD" id="cd02022">
    <property type="entry name" value="DPCK"/>
    <property type="match status" value="1"/>
</dbReference>
<dbReference type="NCBIfam" id="TIGR00152">
    <property type="entry name" value="dephospho-CoA kinase"/>
    <property type="match status" value="1"/>
</dbReference>
<sequence>MLRVALTGGIASGKSVVTDLFEKLGAEVIDTDLISRELVEPGNPLLKQICELFGEDILDESQALDRAKLRQRIFNNNEERIALEELLHPAIRQRVYERIAESDADYVIVAIPLLTETRYPYELDRILVVDAPRQQQLERLVERDKLSGEAAKKMVEAQSDREVRLAVADDIITNDDSIYALKQKVEELHKHYTQLSQATTSE</sequence>
<keyword evidence="4 5" id="KW-0173">Coenzyme A biosynthesis</keyword>
<protein>
    <recommendedName>
        <fullName evidence="5 6">Dephospho-CoA kinase</fullName>
        <ecNumber evidence="5 6">2.7.1.24</ecNumber>
    </recommendedName>
    <alternativeName>
        <fullName evidence="5">Dephosphocoenzyme A kinase</fullName>
    </alternativeName>
</protein>
<reference evidence="7 8" key="1">
    <citation type="journal article" date="2014" name="BMC Genomics">
        <title>The genome of the intracellular bacterium of the coastal bivalve, Solemya velum: a blueprint for thriving in and out of symbiosis.</title>
        <authorList>
            <person name="Dmytrenko O."/>
            <person name="Russell S.L."/>
            <person name="Loo W.T."/>
            <person name="Fontanez K.M."/>
            <person name="Liao L."/>
            <person name="Roeselers G."/>
            <person name="Sharma R."/>
            <person name="Stewart F.J."/>
            <person name="Newton I.L."/>
            <person name="Woyke T."/>
            <person name="Wu D."/>
            <person name="Lang J.M."/>
            <person name="Eisen J.A."/>
            <person name="Cavanaugh C.M."/>
        </authorList>
    </citation>
    <scope>NUCLEOTIDE SEQUENCE [LARGE SCALE GENOMIC DNA]</scope>
    <source>
        <strain evidence="7 8">WH</strain>
    </source>
</reference>
<keyword evidence="5" id="KW-0963">Cytoplasm</keyword>
<organism evidence="7 8">
    <name type="scientific">Solemya velum gill symbiont</name>
    <dbReference type="NCBI Taxonomy" id="2340"/>
    <lineage>
        <taxon>Bacteria</taxon>
        <taxon>Pseudomonadati</taxon>
        <taxon>Pseudomonadota</taxon>
        <taxon>Gammaproteobacteria</taxon>
        <taxon>sulfur-oxidizing symbionts</taxon>
    </lineage>
</organism>
<dbReference type="Proteomes" id="UP000030856">
    <property type="component" value="Unassembled WGS sequence"/>
</dbReference>
<feature type="binding site" evidence="5">
    <location>
        <begin position="11"/>
        <end position="16"/>
    </location>
    <ligand>
        <name>ATP</name>
        <dbReference type="ChEBI" id="CHEBI:30616"/>
    </ligand>
</feature>
<name>A0A0B0HC46_SOVGS</name>
<evidence type="ECO:0000256" key="6">
    <source>
        <dbReference type="NCBIfam" id="TIGR00152"/>
    </source>
</evidence>
<evidence type="ECO:0000256" key="2">
    <source>
        <dbReference type="ARBA" id="ARBA00022741"/>
    </source>
</evidence>
<evidence type="ECO:0000256" key="3">
    <source>
        <dbReference type="ARBA" id="ARBA00022840"/>
    </source>
</evidence>